<keyword evidence="2" id="KW-0808">Transferase</keyword>
<dbReference type="AlphaFoldDB" id="A0A8C0ZJW6"/>
<name>A0A8C0ZJW6_CYACU</name>
<evidence type="ECO:0000313" key="5">
    <source>
        <dbReference type="Ensembl" id="ENSCCEP00000026202.1"/>
    </source>
</evidence>
<dbReference type="GO" id="GO:0003977">
    <property type="term" value="F:UDP-N-acetylglucosamine diphosphorylase activity"/>
    <property type="evidence" value="ECO:0007669"/>
    <property type="project" value="TreeGrafter"/>
</dbReference>
<reference evidence="5" key="2">
    <citation type="submission" date="2025-09" db="UniProtKB">
        <authorList>
            <consortium name="Ensembl"/>
        </authorList>
    </citation>
    <scope>IDENTIFICATION</scope>
</reference>
<protein>
    <submittedName>
        <fullName evidence="5">UDP-N-acetylglucosamine pyrophosphorylase 1 like 1</fullName>
    </submittedName>
</protein>
<keyword evidence="6" id="KW-1185">Reference proteome</keyword>
<keyword evidence="3" id="KW-0548">Nucleotidyltransferase</keyword>
<dbReference type="PANTHER" id="PTHR11952:SF6">
    <property type="entry name" value="UDP-N-ACETYLHEXOSAMINE PYROPHOSPHORYLASE-LIKE PROTEIN 1"/>
    <property type="match status" value="1"/>
</dbReference>
<evidence type="ECO:0000256" key="3">
    <source>
        <dbReference type="ARBA" id="ARBA00022695"/>
    </source>
</evidence>
<feature type="signal peptide" evidence="4">
    <location>
        <begin position="1"/>
        <end position="15"/>
    </location>
</feature>
<dbReference type="PANTHER" id="PTHR11952">
    <property type="entry name" value="UDP- GLUCOSE PYROPHOSPHORYLASE"/>
    <property type="match status" value="1"/>
</dbReference>
<dbReference type="GO" id="GO:0006048">
    <property type="term" value="P:UDP-N-acetylglucosamine biosynthetic process"/>
    <property type="evidence" value="ECO:0007669"/>
    <property type="project" value="TreeGrafter"/>
</dbReference>
<evidence type="ECO:0000256" key="2">
    <source>
        <dbReference type="ARBA" id="ARBA00022679"/>
    </source>
</evidence>
<organism evidence="5 6">
    <name type="scientific">Cyanistes caeruleus</name>
    <name type="common">Eurasian blue tit</name>
    <name type="synonym">Parus caeruleus</name>
    <dbReference type="NCBI Taxonomy" id="156563"/>
    <lineage>
        <taxon>Eukaryota</taxon>
        <taxon>Metazoa</taxon>
        <taxon>Chordata</taxon>
        <taxon>Craniata</taxon>
        <taxon>Vertebrata</taxon>
        <taxon>Euteleostomi</taxon>
        <taxon>Archelosauria</taxon>
        <taxon>Archosauria</taxon>
        <taxon>Dinosauria</taxon>
        <taxon>Saurischia</taxon>
        <taxon>Theropoda</taxon>
        <taxon>Coelurosauria</taxon>
        <taxon>Aves</taxon>
        <taxon>Neognathae</taxon>
        <taxon>Neoaves</taxon>
        <taxon>Telluraves</taxon>
        <taxon>Australaves</taxon>
        <taxon>Passeriformes</taxon>
        <taxon>Paridae</taxon>
        <taxon>Cyanistes</taxon>
    </lineage>
</organism>
<proteinExistence type="inferred from homology"/>
<gene>
    <name evidence="5" type="primary">UAP1L1</name>
</gene>
<dbReference type="Ensembl" id="ENSCCET00000039044.1">
    <property type="protein sequence ID" value="ENSCCEP00000026202.1"/>
    <property type="gene ID" value="ENSCCEG00000023059.1"/>
</dbReference>
<evidence type="ECO:0000256" key="4">
    <source>
        <dbReference type="SAM" id="SignalP"/>
    </source>
</evidence>
<dbReference type="Pfam" id="PF01704">
    <property type="entry name" value="UDPGP"/>
    <property type="match status" value="1"/>
</dbReference>
<evidence type="ECO:0000313" key="6">
    <source>
        <dbReference type="Proteomes" id="UP000694410"/>
    </source>
</evidence>
<dbReference type="InterPro" id="IPR039741">
    <property type="entry name" value="UDP-sugar_pyrophosphorylase"/>
</dbReference>
<reference evidence="5" key="1">
    <citation type="submission" date="2025-08" db="UniProtKB">
        <authorList>
            <consortium name="Ensembl"/>
        </authorList>
    </citation>
    <scope>IDENTIFICATION</scope>
</reference>
<dbReference type="Gene3D" id="3.90.550.10">
    <property type="entry name" value="Spore Coat Polysaccharide Biosynthesis Protein SpsA, Chain A"/>
    <property type="match status" value="1"/>
</dbReference>
<dbReference type="SUPFAM" id="SSF53448">
    <property type="entry name" value="Nucleotide-diphospho-sugar transferases"/>
    <property type="match status" value="1"/>
</dbReference>
<dbReference type="Proteomes" id="UP000694410">
    <property type="component" value="Unplaced"/>
</dbReference>
<keyword evidence="4" id="KW-0732">Signal</keyword>
<dbReference type="CDD" id="cd04193">
    <property type="entry name" value="UDPGlcNAc_PPase"/>
    <property type="match status" value="1"/>
</dbReference>
<dbReference type="InterPro" id="IPR002618">
    <property type="entry name" value="UDPGP_fam"/>
</dbReference>
<dbReference type="InterPro" id="IPR029044">
    <property type="entry name" value="Nucleotide-diphossugar_trans"/>
</dbReference>
<sequence>MNFLLWVQWHISLRATNIELAAPGCCPSSAERLRRRRWGVDCFGGSYVPLGFFSCTGLHQISQNKVAVLLLAGGQGTRLGVSYPKGMYNVGLPSGKNLYQIQAERIRKVEQLAGKRHHCKCAIPWYIMTSEFTLGPTEEFFVQHNYFNLDRCNVVMFEQRMLPAVTFDGKAILEEKGKIAMAPDGNGGLYRALMDNKILDDMKQRGIQYVHVYCVDNILVKMADPVFIGFCISKGADCGAKVVEKAYPTEPVGVVCCVDGVYQVVEYSEISLETAQQQRPEGGLMFSAGNICNHFFTVEFLELVAQKWESQLKHHVAIKKVPYIDKEGNLVKPLKPNGIKLEKFVFDVFQFSKNFVAFEVLREEEFSPLKNADTADKDTPTTARQALLAQHYRWALKAGARFVDENGCRIPEKLRYKSVNSSAPNNTVLAPSQGLEVYMKNREFSSPFVLDENKVEMLENS</sequence>
<dbReference type="FunFam" id="3.90.550.10:FF:000043">
    <property type="entry name" value="UDP-N-acetylhexosamine pyrophosphorylase isoform X2"/>
    <property type="match status" value="1"/>
</dbReference>
<feature type="chain" id="PRO_5034479938" evidence="4">
    <location>
        <begin position="16"/>
        <end position="461"/>
    </location>
</feature>
<accession>A0A8C0ZJW6</accession>
<comment type="similarity">
    <text evidence="1">Belongs to the UDPGP type 1 family.</text>
</comment>
<evidence type="ECO:0000256" key="1">
    <source>
        <dbReference type="ARBA" id="ARBA00010401"/>
    </source>
</evidence>